<dbReference type="EMBL" id="CP026095">
    <property type="protein sequence ID" value="AZV44291.1"/>
    <property type="molecule type" value="Genomic_DNA"/>
</dbReference>
<accession>A0A3T0KVJ2</accession>
<dbReference type="AlphaFoldDB" id="A0A3T0KVJ2"/>
<protein>
    <submittedName>
        <fullName evidence="1">Uncharacterized protein</fullName>
    </submittedName>
</protein>
<gene>
    <name evidence="1" type="ORF">BAOM_3682</name>
</gene>
<proteinExistence type="predicted"/>
<name>A0A3T0KVJ2_9BACI</name>
<reference evidence="1 2" key="1">
    <citation type="submission" date="2018-01" db="EMBL/GenBank/DDBJ databases">
        <title>Bacillus asahii Genome sequencing and assembly.</title>
        <authorList>
            <person name="Jiang H."/>
            <person name="Feng Y."/>
            <person name="Zhao F."/>
            <person name="Lin X."/>
        </authorList>
    </citation>
    <scope>NUCLEOTIDE SEQUENCE [LARGE SCALE GENOMIC DNA]</scope>
    <source>
        <strain evidence="1 2">OM18</strain>
    </source>
</reference>
<evidence type="ECO:0000313" key="2">
    <source>
        <dbReference type="Proteomes" id="UP000283095"/>
    </source>
</evidence>
<sequence>MIIKWRRLGLFQLSAELEDHSKADKKIEENGYSFERNTS</sequence>
<organism evidence="1 2">
    <name type="scientific">Peribacillus asahii</name>
    <dbReference type="NCBI Taxonomy" id="228899"/>
    <lineage>
        <taxon>Bacteria</taxon>
        <taxon>Bacillati</taxon>
        <taxon>Bacillota</taxon>
        <taxon>Bacilli</taxon>
        <taxon>Bacillales</taxon>
        <taxon>Bacillaceae</taxon>
        <taxon>Peribacillus</taxon>
    </lineage>
</organism>
<dbReference type="KEGG" id="pasa:BAOM_3682"/>
<dbReference type="Proteomes" id="UP000283095">
    <property type="component" value="Chromosome"/>
</dbReference>
<evidence type="ECO:0000313" key="1">
    <source>
        <dbReference type="EMBL" id="AZV44291.1"/>
    </source>
</evidence>